<keyword evidence="1" id="KW-0472">Membrane</keyword>
<sequence length="140" mass="15453">MNIITIVAIVSLIGIGVLHFYWALGGKVWLNKSIPTINGKPLLHPGKIATIVVGIVLIGFAWIASALSFGDLYSTLYGKYIVYFGWIVSGIFIVRAIGDFNTVGFFKKIKTSDFALYDTKFYSPYALFIGIVFALLSYQV</sequence>
<evidence type="ECO:0000313" key="3">
    <source>
        <dbReference type="EMBL" id="QIR76055.1"/>
    </source>
</evidence>
<dbReference type="Proteomes" id="UP000217349">
    <property type="component" value="Chromosome"/>
</dbReference>
<reference evidence="2" key="3">
    <citation type="submission" date="2017-09" db="EMBL/GenBank/DDBJ databases">
        <authorList>
            <person name="Goris T."/>
        </authorList>
    </citation>
    <scope>NUCLEOTIDE SEQUENCE</scope>
    <source>
        <strain evidence="2">JPD-1</strain>
    </source>
</reference>
<reference evidence="4" key="2">
    <citation type="submission" date="2017-09" db="EMBL/GenBank/DDBJ databases">
        <title>The complete genome of Sulfurospirillum sp. JPD-1.</title>
        <authorList>
            <person name="Goris T."/>
        </authorList>
    </citation>
    <scope>NUCLEOTIDE SEQUENCE [LARGE SCALE GENOMIC DNA]</scope>
    <source>
        <strain evidence="4">JPD-1</strain>
    </source>
</reference>
<accession>A0A6G9VSV6</accession>
<gene>
    <name evidence="3" type="ORF">FA584_07485</name>
    <name evidence="2" type="ORF">SJPD1_0026</name>
</gene>
<name>A0A290HRD8_9BACT</name>
<dbReference type="AlphaFoldDB" id="A0A290HRD8"/>
<keyword evidence="1" id="KW-1133">Transmembrane helix</keyword>
<dbReference type="RefSeq" id="WP_096045426.1">
    <property type="nucleotide sequence ID" value="NZ_CP023275.1"/>
</dbReference>
<protein>
    <submittedName>
        <fullName evidence="3">DUF3995 domain-containing protein</fullName>
    </submittedName>
</protein>
<feature type="transmembrane region" description="Helical" evidence="1">
    <location>
        <begin position="80"/>
        <end position="98"/>
    </location>
</feature>
<reference evidence="2" key="4">
    <citation type="journal article" date="2020" name="MicrobiologyOpen">
        <title>Tetrachloroethene respiration in Sulfurospirillum species is regulated by a two-component system as unraveled by comparative genomics, transcriptomics, and regulator binding studies.</title>
        <authorList>
            <person name="Esken J."/>
            <person name="Goris T."/>
            <person name="Gadkari J."/>
            <person name="Bischler T."/>
            <person name="Forstner K.U."/>
            <person name="Sharma C.M."/>
            <person name="Diekert G."/>
            <person name="Schubert T."/>
        </authorList>
    </citation>
    <scope>NUCLEOTIDE SEQUENCE</scope>
    <source>
        <strain evidence="2">JPD-1</strain>
    </source>
</reference>
<dbReference type="Pfam" id="PF13160">
    <property type="entry name" value="DUF3995"/>
    <property type="match status" value="1"/>
</dbReference>
<keyword evidence="1" id="KW-0812">Transmembrane</keyword>
<dbReference type="InterPro" id="IPR025058">
    <property type="entry name" value="DUF3995"/>
</dbReference>
<reference evidence="3" key="5">
    <citation type="submission" date="2020-08" db="EMBL/GenBank/DDBJ databases">
        <authorList>
            <person name="Yang Y."/>
            <person name="Huo L."/>
            <person name="Yan J."/>
        </authorList>
    </citation>
    <scope>NUCLEOTIDE SEQUENCE</scope>
    <source>
        <strain evidence="3">ACSDCE</strain>
    </source>
</reference>
<evidence type="ECO:0000313" key="4">
    <source>
        <dbReference type="Proteomes" id="UP000217349"/>
    </source>
</evidence>
<accession>A0A290HRD8</accession>
<feature type="transmembrane region" description="Helical" evidence="1">
    <location>
        <begin position="119"/>
        <end position="138"/>
    </location>
</feature>
<evidence type="ECO:0000313" key="2">
    <source>
        <dbReference type="EMBL" id="ATB68160.1"/>
    </source>
</evidence>
<dbReference type="EMBL" id="CP039734">
    <property type="protein sequence ID" value="QIR76055.1"/>
    <property type="molecule type" value="Genomic_DNA"/>
</dbReference>
<evidence type="ECO:0000256" key="1">
    <source>
        <dbReference type="SAM" id="Phobius"/>
    </source>
</evidence>
<dbReference type="OrthoDB" id="344976at2"/>
<organism evidence="2 4">
    <name type="scientific">Sulfurospirillum diekertiae</name>
    <dbReference type="NCBI Taxonomy" id="1854492"/>
    <lineage>
        <taxon>Bacteria</taxon>
        <taxon>Pseudomonadati</taxon>
        <taxon>Campylobacterota</taxon>
        <taxon>Epsilonproteobacteria</taxon>
        <taxon>Campylobacterales</taxon>
        <taxon>Sulfurospirillaceae</taxon>
        <taxon>Sulfurospirillum</taxon>
    </lineage>
</organism>
<dbReference type="KEGG" id="sulj:SJPD1_0026"/>
<proteinExistence type="predicted"/>
<feature type="transmembrane region" description="Helical" evidence="1">
    <location>
        <begin position="48"/>
        <end position="68"/>
    </location>
</feature>
<dbReference type="Proteomes" id="UP000502831">
    <property type="component" value="Chromosome"/>
</dbReference>
<evidence type="ECO:0000313" key="5">
    <source>
        <dbReference type="Proteomes" id="UP000502831"/>
    </source>
</evidence>
<feature type="transmembrane region" description="Helical" evidence="1">
    <location>
        <begin position="6"/>
        <end position="24"/>
    </location>
</feature>
<reference evidence="3 5" key="1">
    <citation type="journal article" date="2017" name="Environ. Sci. Technol.">
        <title>Organohalide Respiration with Chlorinated Ethenes under Low pH Conditions.</title>
        <authorList>
            <person name="Yang Y."/>
            <person name="Capiro N.L."/>
            <person name="Marcet T.F."/>
            <person name="Yan J."/>
            <person name="Pennell K.D."/>
            <person name="Loffler F.E."/>
        </authorList>
    </citation>
    <scope>NUCLEOTIDE SEQUENCE [LARGE SCALE GENOMIC DNA]</scope>
    <source>
        <strain evidence="3 5">ACSDCE</strain>
    </source>
</reference>
<dbReference type="EMBL" id="CP023275">
    <property type="protein sequence ID" value="ATB68160.1"/>
    <property type="molecule type" value="Genomic_DNA"/>
</dbReference>